<feature type="region of interest" description="Disordered" evidence="2">
    <location>
        <begin position="159"/>
        <end position="184"/>
    </location>
</feature>
<dbReference type="EMBL" id="WNWS01000263">
    <property type="protein sequence ID" value="KAE9972673.1"/>
    <property type="molecule type" value="Genomic_DNA"/>
</dbReference>
<organism evidence="3 4">
    <name type="scientific">Venturia inaequalis</name>
    <name type="common">Apple scab fungus</name>
    <dbReference type="NCBI Taxonomy" id="5025"/>
    <lineage>
        <taxon>Eukaryota</taxon>
        <taxon>Fungi</taxon>
        <taxon>Dikarya</taxon>
        <taxon>Ascomycota</taxon>
        <taxon>Pezizomycotina</taxon>
        <taxon>Dothideomycetes</taxon>
        <taxon>Pleosporomycetidae</taxon>
        <taxon>Venturiales</taxon>
        <taxon>Venturiaceae</taxon>
        <taxon>Venturia</taxon>
    </lineage>
</organism>
<dbReference type="AlphaFoldDB" id="A0A8H3UNC3"/>
<proteinExistence type="predicted"/>
<protein>
    <submittedName>
        <fullName evidence="3">Uncharacterized protein</fullName>
    </submittedName>
</protein>
<keyword evidence="1" id="KW-0175">Coiled coil</keyword>
<feature type="region of interest" description="Disordered" evidence="2">
    <location>
        <begin position="1"/>
        <end position="23"/>
    </location>
</feature>
<accession>A0A8H3UNC3</accession>
<sequence>MDHQQLSFIPGAEGMQEAPQQNREEKIACHVDSKQYERKIEKLEREKVELANKLRDTRQRYNDELGALRDEVNGLKQRNAHLTSLANQNGVELNRANKQKAMLKKTMDEDSVKHQNQRFQLDMQISSNVNLKKRLSEVEINIGGLEIAHDSLAGVLQPIRSATEPEDISSSNQRKRQRRDSSNM</sequence>
<reference evidence="3 4" key="1">
    <citation type="submission" date="2018-12" db="EMBL/GenBank/DDBJ databases">
        <title>Venturia inaequalis Genome Resource.</title>
        <authorList>
            <person name="Lichtner F.J."/>
        </authorList>
    </citation>
    <scope>NUCLEOTIDE SEQUENCE [LARGE SCALE GENOMIC DNA]</scope>
    <source>
        <strain evidence="3 4">120213</strain>
    </source>
</reference>
<name>A0A8H3UNC3_VENIN</name>
<feature type="coiled-coil region" evidence="1">
    <location>
        <begin position="33"/>
        <end position="78"/>
    </location>
</feature>
<evidence type="ECO:0000313" key="4">
    <source>
        <dbReference type="Proteomes" id="UP000447873"/>
    </source>
</evidence>
<evidence type="ECO:0000256" key="2">
    <source>
        <dbReference type="SAM" id="MobiDB-lite"/>
    </source>
</evidence>
<gene>
    <name evidence="3" type="ORF">EG328_004873</name>
</gene>
<comment type="caution">
    <text evidence="3">The sequence shown here is derived from an EMBL/GenBank/DDBJ whole genome shotgun (WGS) entry which is preliminary data.</text>
</comment>
<evidence type="ECO:0000313" key="3">
    <source>
        <dbReference type="EMBL" id="KAE9972673.1"/>
    </source>
</evidence>
<evidence type="ECO:0000256" key="1">
    <source>
        <dbReference type="SAM" id="Coils"/>
    </source>
</evidence>
<dbReference type="Proteomes" id="UP000447873">
    <property type="component" value="Unassembled WGS sequence"/>
</dbReference>